<name>A0AA88W8D4_9ASTE</name>
<dbReference type="Proteomes" id="UP001188597">
    <property type="component" value="Unassembled WGS sequence"/>
</dbReference>
<dbReference type="EMBL" id="JAVXUP010000684">
    <property type="protein sequence ID" value="KAK3022931.1"/>
    <property type="molecule type" value="Genomic_DNA"/>
</dbReference>
<sequence>MANSSLEVYYGGSSVAVPFTWESQPGTPKFRSRDTPLPPLTPPPSSHSTPAKTPIKKHSKSSLFDNVLPKLGPRKTNSPRSPASSSSWSPRRPSSHSVPSPSTGNLREHFPSPRVSFHSRVDGEEDDDELPASTSCCGLRGASSHRHSSSLFKVATRLDIRQ</sequence>
<dbReference type="PANTHER" id="PTHR33257:SF46">
    <property type="entry name" value="OVATE FAMILY PROTEIN"/>
    <property type="match status" value="1"/>
</dbReference>
<proteinExistence type="predicted"/>
<comment type="caution">
    <text evidence="2">The sequence shown here is derived from an EMBL/GenBank/DDBJ whole genome shotgun (WGS) entry which is preliminary data.</text>
</comment>
<dbReference type="AlphaFoldDB" id="A0AA88W8D4"/>
<evidence type="ECO:0000313" key="2">
    <source>
        <dbReference type="EMBL" id="KAK3022931.1"/>
    </source>
</evidence>
<protein>
    <submittedName>
        <fullName evidence="2">Uncharacterized protein</fullName>
    </submittedName>
</protein>
<gene>
    <name evidence="2" type="ORF">RJ639_046749</name>
</gene>
<feature type="compositionally biased region" description="Pro residues" evidence="1">
    <location>
        <begin position="36"/>
        <end position="45"/>
    </location>
</feature>
<evidence type="ECO:0000256" key="1">
    <source>
        <dbReference type="SAM" id="MobiDB-lite"/>
    </source>
</evidence>
<feature type="compositionally biased region" description="Low complexity" evidence="1">
    <location>
        <begin position="78"/>
        <end position="102"/>
    </location>
</feature>
<keyword evidence="3" id="KW-1185">Reference proteome</keyword>
<reference evidence="2" key="1">
    <citation type="submission" date="2022-12" db="EMBL/GenBank/DDBJ databases">
        <title>Draft genome assemblies for two species of Escallonia (Escalloniales).</title>
        <authorList>
            <person name="Chanderbali A."/>
            <person name="Dervinis C."/>
            <person name="Anghel I."/>
            <person name="Soltis D."/>
            <person name="Soltis P."/>
            <person name="Zapata F."/>
        </authorList>
    </citation>
    <scope>NUCLEOTIDE SEQUENCE</scope>
    <source>
        <strain evidence="2">UCBG64.0493</strain>
        <tissue evidence="2">Leaf</tissue>
    </source>
</reference>
<feature type="region of interest" description="Disordered" evidence="1">
    <location>
        <begin position="17"/>
        <end position="162"/>
    </location>
</feature>
<evidence type="ECO:0000313" key="3">
    <source>
        <dbReference type="Proteomes" id="UP001188597"/>
    </source>
</evidence>
<dbReference type="PANTHER" id="PTHR33257">
    <property type="entry name" value="OS05G0165500 PROTEIN"/>
    <property type="match status" value="1"/>
</dbReference>
<organism evidence="2 3">
    <name type="scientific">Escallonia herrerae</name>
    <dbReference type="NCBI Taxonomy" id="1293975"/>
    <lineage>
        <taxon>Eukaryota</taxon>
        <taxon>Viridiplantae</taxon>
        <taxon>Streptophyta</taxon>
        <taxon>Embryophyta</taxon>
        <taxon>Tracheophyta</taxon>
        <taxon>Spermatophyta</taxon>
        <taxon>Magnoliopsida</taxon>
        <taxon>eudicotyledons</taxon>
        <taxon>Gunneridae</taxon>
        <taxon>Pentapetalae</taxon>
        <taxon>asterids</taxon>
        <taxon>campanulids</taxon>
        <taxon>Escalloniales</taxon>
        <taxon>Escalloniaceae</taxon>
        <taxon>Escallonia</taxon>
    </lineage>
</organism>
<accession>A0AA88W8D4</accession>